<protein>
    <submittedName>
        <fullName evidence="1">Uncharacterized protein</fullName>
    </submittedName>
</protein>
<keyword evidence="2" id="KW-1185">Reference proteome</keyword>
<reference evidence="1" key="1">
    <citation type="journal article" date="2023" name="G3 (Bethesda)">
        <title>Whole genome assemblies of Zophobas morio and Tenebrio molitor.</title>
        <authorList>
            <person name="Kaur S."/>
            <person name="Stinson S.A."/>
            <person name="diCenzo G.C."/>
        </authorList>
    </citation>
    <scope>NUCLEOTIDE SEQUENCE</scope>
    <source>
        <strain evidence="1">QUZm001</strain>
    </source>
</reference>
<gene>
    <name evidence="1" type="ORF">Zmor_003631</name>
</gene>
<dbReference type="EMBL" id="JALNTZ010000010">
    <property type="protein sequence ID" value="KAJ3640324.1"/>
    <property type="molecule type" value="Genomic_DNA"/>
</dbReference>
<evidence type="ECO:0000313" key="1">
    <source>
        <dbReference type="EMBL" id="KAJ3640324.1"/>
    </source>
</evidence>
<evidence type="ECO:0000313" key="2">
    <source>
        <dbReference type="Proteomes" id="UP001168821"/>
    </source>
</evidence>
<accession>A0AA38HN47</accession>
<dbReference type="Proteomes" id="UP001168821">
    <property type="component" value="Unassembled WGS sequence"/>
</dbReference>
<organism evidence="1 2">
    <name type="scientific">Zophobas morio</name>
    <dbReference type="NCBI Taxonomy" id="2755281"/>
    <lineage>
        <taxon>Eukaryota</taxon>
        <taxon>Metazoa</taxon>
        <taxon>Ecdysozoa</taxon>
        <taxon>Arthropoda</taxon>
        <taxon>Hexapoda</taxon>
        <taxon>Insecta</taxon>
        <taxon>Pterygota</taxon>
        <taxon>Neoptera</taxon>
        <taxon>Endopterygota</taxon>
        <taxon>Coleoptera</taxon>
        <taxon>Polyphaga</taxon>
        <taxon>Cucujiformia</taxon>
        <taxon>Tenebrionidae</taxon>
        <taxon>Zophobas</taxon>
    </lineage>
</organism>
<dbReference type="AlphaFoldDB" id="A0AA38HN47"/>
<name>A0AA38HN47_9CUCU</name>
<comment type="caution">
    <text evidence="1">The sequence shown here is derived from an EMBL/GenBank/DDBJ whole genome shotgun (WGS) entry which is preliminary data.</text>
</comment>
<sequence length="118" mass="13541">MSSVEHQDYPLDEIGRLSMMKLPTLPERHVRGDVIATFQALTNVNSPIKYLFSLNADTRTGGHNFKLLKSKFNSTIRQYFITNRVFDAWNSLPAEVVQSQTLLGFKANYDSYCSHQRL</sequence>
<proteinExistence type="predicted"/>